<dbReference type="OrthoDB" id="10036512at2759"/>
<name>A0A267E6R8_9PLAT</name>
<dbReference type="PANTHER" id="PTHR33053:SF9">
    <property type="entry name" value="AGAP000105-PA"/>
    <property type="match status" value="1"/>
</dbReference>
<keyword evidence="2" id="KW-1185">Reference proteome</keyword>
<proteinExistence type="predicted"/>
<reference evidence="1 2" key="1">
    <citation type="submission" date="2017-06" db="EMBL/GenBank/DDBJ databases">
        <title>A platform for efficient transgenesis in Macrostomum lignano, a flatworm model organism for stem cell research.</title>
        <authorList>
            <person name="Berezikov E."/>
        </authorList>
    </citation>
    <scope>NUCLEOTIDE SEQUENCE [LARGE SCALE GENOMIC DNA]</scope>
    <source>
        <strain evidence="1">DV1</strain>
        <tissue evidence="1">Whole organism</tissue>
    </source>
</reference>
<comment type="caution">
    <text evidence="1">The sequence shown here is derived from an EMBL/GenBank/DDBJ whole genome shotgun (WGS) entry which is preliminary data.</text>
</comment>
<organism evidence="1 2">
    <name type="scientific">Macrostomum lignano</name>
    <dbReference type="NCBI Taxonomy" id="282301"/>
    <lineage>
        <taxon>Eukaryota</taxon>
        <taxon>Metazoa</taxon>
        <taxon>Spiralia</taxon>
        <taxon>Lophotrochozoa</taxon>
        <taxon>Platyhelminthes</taxon>
        <taxon>Rhabditophora</taxon>
        <taxon>Macrostomorpha</taxon>
        <taxon>Macrostomida</taxon>
        <taxon>Macrostomidae</taxon>
        <taxon>Macrostomum</taxon>
    </lineage>
</organism>
<dbReference type="PANTHER" id="PTHR33053">
    <property type="entry name" value="PROTEIN, PUTATIVE-RELATED"/>
    <property type="match status" value="1"/>
</dbReference>
<evidence type="ECO:0000313" key="2">
    <source>
        <dbReference type="Proteomes" id="UP000215902"/>
    </source>
</evidence>
<protein>
    <recommendedName>
        <fullName evidence="3">DUF4218 domain-containing protein</fullName>
    </recommendedName>
</protein>
<dbReference type="Proteomes" id="UP000215902">
    <property type="component" value="Unassembled WGS sequence"/>
</dbReference>
<dbReference type="EMBL" id="NIVC01002508">
    <property type="protein sequence ID" value="PAA57270.1"/>
    <property type="molecule type" value="Genomic_DNA"/>
</dbReference>
<dbReference type="STRING" id="282301.A0A267E6R8"/>
<dbReference type="AlphaFoldDB" id="A0A267E6R8"/>
<sequence length="638" mass="72613">MSKRNFARKVLQGCLEEIEVEQLQKASEPINQDQAQGNNHQQDEEFIQAEEYDTDFLGNSHGNPMDNSESDEDLVEEDQDIPEVEDATPELTIEQELLLFYILFNVSRSAMAWILAFLNRKGISVPKSVYGLKKHSANSSYYSIIATEGDFFYVSMAKNLEFCVSNNYFDFSKCITDSETGHIKVNSIFNIDGMPLYNSSSMSAWPILMKVSGYLRPLPIAIFVGKSKPSLNILLSRFCEELNIFFSNGIQVLGHHFKLVRALFVCDAPAHAHICSIMNHNSRMGCSYCQAEGRHFANRIVFSSSIGTLRTDQCYADSKENNQKVGHSTPLLSIKNIGFYSHFPPDYQHAVCLGVCRKVFNFLFSSKFGSSCKISALKLKELSDFIDSYAKFTPAEFQRRPRRIDTNLAHFKATEFRLFLLYLGPFFFRKFLPQKYYDHFLHLYFSIYVFCSDVHQTLLPNAHRCIEIFVKEMESLYGEASISYNPHTLLHLYEFVCLYGKLDNFSAFDFENYLGHVKRRISVTRFASKHILHQFFNVRATLTSDPASIVFFSKKSPNNCAVVNGVPILISTVVGNVLTGHVLKFSHPLYTSPYSSEILNIGFYHVTRNVVTGNASRKCFLLPSSGGEYIVIPYCCAI</sequence>
<gene>
    <name evidence="1" type="ORF">BOX15_Mlig021851g5</name>
</gene>
<evidence type="ECO:0008006" key="3">
    <source>
        <dbReference type="Google" id="ProtNLM"/>
    </source>
</evidence>
<accession>A0A267E6R8</accession>
<evidence type="ECO:0000313" key="1">
    <source>
        <dbReference type="EMBL" id="PAA57270.1"/>
    </source>
</evidence>